<protein>
    <recommendedName>
        <fullName evidence="1">MMS19 nucleotide excision repair protein</fullName>
    </recommendedName>
</protein>
<dbReference type="VEuPathDB" id="CryptoDB:Cvel_16316"/>
<comment type="subcellular location">
    <subcellularLocation>
        <location evidence="1">Nucleus</location>
    </subcellularLocation>
</comment>
<feature type="region of interest" description="Disordered" evidence="2">
    <location>
        <begin position="1037"/>
        <end position="1062"/>
    </location>
</feature>
<proteinExistence type="inferred from homology"/>
<dbReference type="Pfam" id="PF14500">
    <property type="entry name" value="MMS19_N"/>
    <property type="match status" value="1"/>
</dbReference>
<dbReference type="AlphaFoldDB" id="A0A0G4FCC8"/>
<dbReference type="PANTHER" id="PTHR12891:SF0">
    <property type="entry name" value="MMS19 NUCLEOTIDE EXCISION REPAIR PROTEIN HOMOLOG"/>
    <property type="match status" value="1"/>
</dbReference>
<feature type="domain" description="MMS19 N-terminal" evidence="3">
    <location>
        <begin position="49"/>
        <end position="323"/>
    </location>
</feature>
<comment type="function">
    <text evidence="1">Key component of the cytosolic iron-sulfur protein assembly (CIA) complex, a multiprotein complex that mediates the incorporation of iron-sulfur cluster into apoproteins specifically involved in DNA metabolism and genomic integrity. In the CIA complex, MMS19 acts as an adapter between early-acting CIA components and a subset of cellular target iron-sulfur proteins.</text>
</comment>
<evidence type="ECO:0000259" key="3">
    <source>
        <dbReference type="Pfam" id="PF14500"/>
    </source>
</evidence>
<dbReference type="InterPro" id="IPR029240">
    <property type="entry name" value="MMS19_N"/>
</dbReference>
<name>A0A0G4FCC8_9ALVE</name>
<dbReference type="GO" id="GO:0097361">
    <property type="term" value="C:cytosolic [4Fe-4S] assembly targeting complex"/>
    <property type="evidence" value="ECO:0007669"/>
    <property type="project" value="UniProtKB-UniRule"/>
</dbReference>
<dbReference type="GO" id="GO:0006281">
    <property type="term" value="P:DNA repair"/>
    <property type="evidence" value="ECO:0007669"/>
    <property type="project" value="UniProtKB-UniRule"/>
</dbReference>
<keyword evidence="1" id="KW-0227">DNA damage</keyword>
<feature type="region of interest" description="Disordered" evidence="2">
    <location>
        <begin position="422"/>
        <end position="459"/>
    </location>
</feature>
<feature type="compositionally biased region" description="Low complexity" evidence="2">
    <location>
        <begin position="1040"/>
        <end position="1054"/>
    </location>
</feature>
<accession>A0A0G4FCC8</accession>
<reference evidence="4" key="1">
    <citation type="submission" date="2014-11" db="EMBL/GenBank/DDBJ databases">
        <authorList>
            <person name="Otto D Thomas"/>
            <person name="Naeem Raeece"/>
        </authorList>
    </citation>
    <scope>NUCLEOTIDE SEQUENCE</scope>
</reference>
<comment type="similarity">
    <text evidence="1">Belongs to the MET18/MMS19 family.</text>
</comment>
<dbReference type="PANTHER" id="PTHR12891">
    <property type="entry name" value="DNA REPAIR/TRANSCRIPTION PROTEIN MET18/MMS19"/>
    <property type="match status" value="1"/>
</dbReference>
<dbReference type="GO" id="GO:0051604">
    <property type="term" value="P:protein maturation"/>
    <property type="evidence" value="ECO:0007669"/>
    <property type="project" value="UniProtKB-UniRule"/>
</dbReference>
<dbReference type="InterPro" id="IPR016024">
    <property type="entry name" value="ARM-type_fold"/>
</dbReference>
<organism evidence="4">
    <name type="scientific">Chromera velia CCMP2878</name>
    <dbReference type="NCBI Taxonomy" id="1169474"/>
    <lineage>
        <taxon>Eukaryota</taxon>
        <taxon>Sar</taxon>
        <taxon>Alveolata</taxon>
        <taxon>Colpodellida</taxon>
        <taxon>Chromeraceae</taxon>
        <taxon>Chromera</taxon>
    </lineage>
</organism>
<dbReference type="InterPro" id="IPR039920">
    <property type="entry name" value="MMS19"/>
</dbReference>
<dbReference type="SUPFAM" id="SSF48371">
    <property type="entry name" value="ARM repeat"/>
    <property type="match status" value="1"/>
</dbReference>
<dbReference type="GO" id="GO:0016226">
    <property type="term" value="P:iron-sulfur cluster assembly"/>
    <property type="evidence" value="ECO:0007669"/>
    <property type="project" value="UniProtKB-UniRule"/>
</dbReference>
<dbReference type="GO" id="GO:0005634">
    <property type="term" value="C:nucleus"/>
    <property type="evidence" value="ECO:0007669"/>
    <property type="project" value="UniProtKB-SubCell"/>
</dbReference>
<evidence type="ECO:0000256" key="2">
    <source>
        <dbReference type="SAM" id="MobiDB-lite"/>
    </source>
</evidence>
<keyword evidence="1" id="KW-0234">DNA repair</keyword>
<gene>
    <name evidence="4" type="ORF">Cvel_16316</name>
</gene>
<keyword evidence="1" id="KW-0539">Nucleus</keyword>
<evidence type="ECO:0000313" key="4">
    <source>
        <dbReference type="EMBL" id="CEM10863.1"/>
    </source>
</evidence>
<dbReference type="EMBL" id="CDMZ01000278">
    <property type="protein sequence ID" value="CEM10863.1"/>
    <property type="molecule type" value="Genomic_DNA"/>
</dbReference>
<evidence type="ECO:0000256" key="1">
    <source>
        <dbReference type="RuleBase" id="RU367072"/>
    </source>
</evidence>
<sequence length="1269" mass="136106">MEVNGGGIDFQAAIEAYIKPDGLPEEQVSALNGILLCIQGQKASILDLVTDLGAGLTSETPAVRRRSALCIGEVFHRLPELDLSVKQVETIVAFFSSRIADWHSIEGTMKVFLALAKFHRELLAESRDEEGIPVMKAMTVAVNRHVHAPSFAQPIRHLVLEFLTLVVTEWPETAKEIGCKFAGEVCQQAEDEKDPRNLLLSLPLLSRVVKLFEDELQQDAMLHVADILTGYFPIQFRPGAHDPFPFSESDLKRELRDALASSARLHSEVLPWLLDCMRAQSEPSDDNLEDCVETIGKCLTAYGGPVARLHLTEIFTVVSDEIFVPSAKSFQTGIFSRLWEKTLAIAISDVPVGLYPSWFDSVLAPALDDLSIQIVNNKDPCSPAFKSVKHIVLASVRAGVVVVPLILQRIVLPAAKHAAELEADSASSSGTTGASSSPDTKEGAGGAGGFSTKKGEDAETLHKREEATVRFVAEVLEEANVSHRLCSPSALRVHTRSFTAETTDLCLKLLSPIDRGEGPMLHVLQHRINLVKYILKALTCLASLPGTPAPQSKTLCNLLIRLPPFSFNRVALEADSPHLSPLDPAQQEFVTLWQQHLAQHVRLEGHLDGLNPLLDVVYDSLASLLHCHPDSDIPRTVSDLVATALPFEAAERWKAVPMHILSALEVAARPLSAPPPSLGDAAVCGRQSLEANLGLTSTLEQLFESVVHTAFGAPPPADMGVSADETASVETKALLLTAAGIRGLARSFGLFEAIRKALTRNRLESLVARAKEDLAASPPTQVQQQAGGSALPPRLRSIAAVASVVTDVLVGGDMESEGNAVEVWSELAISLMEIVHSSAEGFEKVEECGNATATVVQWGGGLFVLAPLLASAQNLPVRKEGEEEMEVTKLAAGLFGIARKLVRLSGLRQSSPSLASLHRSAQSCASSLLRLLPDDFRLESLRQFQAELDSVDDESIPATSADAAESTRSLIENVGLAAQAVLVRDPFGSGPELLSSLLEKFEKGSLTKRRQIAEIFSVVFAPPRLASRVGIVGRVEEEASSGGASEGSSLRSSSAGGGDGDEVRLPPFVAQRACHMAWAKLESQVRKGDVEACACLAAVVGALPAKMALSEFAAVSVDTMVATLKGCARAVETTRSSTSSSPSGNEQRKEGLDRLSCGSALRALALSCRAFELLNCEPGSLDTLVLERLDSDMTSLVSSLCGLAEKAAVPAVRLLALQTLLEVSKRPFQNLYSHQRGVMRSLARCVDDKKQTVRRLAAICRGAWGCLEA</sequence>
<feature type="compositionally biased region" description="Low complexity" evidence="2">
    <location>
        <begin position="424"/>
        <end position="437"/>
    </location>
</feature>